<dbReference type="InterPro" id="IPR007110">
    <property type="entry name" value="Ig-like_dom"/>
</dbReference>
<evidence type="ECO:0000256" key="6">
    <source>
        <dbReference type="SAM" id="SignalP"/>
    </source>
</evidence>
<dbReference type="AlphaFoldDB" id="W5J3W6"/>
<keyword evidence="2" id="KW-0677">Repeat</keyword>
<dbReference type="PROSITE" id="PS51115">
    <property type="entry name" value="LAMININ_IVA"/>
    <property type="match status" value="1"/>
</dbReference>
<reference evidence="9" key="3">
    <citation type="journal article" date="2013" name="Nucleic Acids Res.">
        <title>The genome of Anopheles darlingi, the main neotropical malaria vector.</title>
        <authorList>
            <person name="Marinotti O."/>
            <person name="Cerqueira G.C."/>
            <person name="de Almeida L.G."/>
            <person name="Ferro M.I."/>
            <person name="Loreto E.L."/>
            <person name="Zaha A."/>
            <person name="Teixeira S.M."/>
            <person name="Wespiser A.R."/>
            <person name="Almeida E Silva A."/>
            <person name="Schlindwein A.D."/>
            <person name="Pacheco A.C."/>
            <person name="Silva A.L."/>
            <person name="Graveley B.R."/>
            <person name="Walenz B.P."/>
            <person name="Lima Bde A."/>
            <person name="Ribeiro C.A."/>
            <person name="Nunes-Silva C.G."/>
            <person name="de Carvalho C.R."/>
            <person name="Soares C.M."/>
            <person name="de Menezes C.B."/>
            <person name="Matiolli C."/>
            <person name="Caffrey D."/>
            <person name="Araujo D.A."/>
            <person name="de Oliveira D.M."/>
            <person name="Golenbock D."/>
            <person name="Grisard E.C."/>
            <person name="Fantinatti-Garboggini F."/>
            <person name="de Carvalho F.M."/>
            <person name="Barcellos F.G."/>
            <person name="Prosdocimi F."/>
            <person name="May G."/>
            <person name="Azevedo Junior G.M."/>
            <person name="Guimaraes G.M."/>
            <person name="Goldman G.H."/>
            <person name="Padilha I.Q."/>
            <person name="Batista Jda S."/>
            <person name="Ferro J.A."/>
            <person name="Ribeiro J.M."/>
            <person name="Fietto J.L."/>
            <person name="Dabbas K.M."/>
            <person name="Cerdeira L."/>
            <person name="Agnez-Lima L.F."/>
            <person name="Brocchi M."/>
            <person name="de Carvalho M.O."/>
            <person name="Teixeira Mde M."/>
            <person name="Diniz Maia Mde M."/>
            <person name="Goldman M.H."/>
            <person name="Cruz Schneider M.P."/>
            <person name="Felipe M.S."/>
            <person name="Hungria M."/>
            <person name="Nicolas M.F."/>
            <person name="Pereira M."/>
            <person name="Montes M.A."/>
            <person name="Cantao M.E."/>
            <person name="Vincentz M."/>
            <person name="Rafael M.S."/>
            <person name="Silverman N."/>
            <person name="Stoco P.H."/>
            <person name="Souza R.C."/>
            <person name="Vicentini R."/>
            <person name="Gazzinelli R.T."/>
            <person name="Neves Rde O."/>
            <person name="Silva R."/>
            <person name="Astolfi-Filho S."/>
            <person name="Maciel T.E."/>
            <person name="Urmenyi T.P."/>
            <person name="Tadei W.P."/>
            <person name="Camargo E.P."/>
            <person name="de Vasconcelos A.T."/>
        </authorList>
    </citation>
    <scope>NUCLEOTIDE SEQUENCE</scope>
</reference>
<evidence type="ECO:0000256" key="3">
    <source>
        <dbReference type="ARBA" id="ARBA00023157"/>
    </source>
</evidence>
<dbReference type="OMA" id="CMPWEWH"/>
<proteinExistence type="predicted"/>
<dbReference type="SMART" id="SM00192">
    <property type="entry name" value="LDLa"/>
    <property type="match status" value="1"/>
</dbReference>
<dbReference type="HOGENOM" id="CLU_687460_0_0_1"/>
<evidence type="ECO:0008006" key="12">
    <source>
        <dbReference type="Google" id="ProtNLM"/>
    </source>
</evidence>
<name>W5J3W6_ANODA</name>
<evidence type="ECO:0000256" key="2">
    <source>
        <dbReference type="ARBA" id="ARBA00022737"/>
    </source>
</evidence>
<evidence type="ECO:0000259" key="8">
    <source>
        <dbReference type="PROSITE" id="PS51115"/>
    </source>
</evidence>
<dbReference type="SUPFAM" id="SSF57424">
    <property type="entry name" value="LDL receptor-like module"/>
    <property type="match status" value="1"/>
</dbReference>
<feature type="signal peptide" evidence="6">
    <location>
        <begin position="1"/>
        <end position="18"/>
    </location>
</feature>
<dbReference type="PROSITE" id="PS50068">
    <property type="entry name" value="LDLRA_2"/>
    <property type="match status" value="1"/>
</dbReference>
<dbReference type="InterPro" id="IPR013783">
    <property type="entry name" value="Ig-like_fold"/>
</dbReference>
<dbReference type="InterPro" id="IPR036055">
    <property type="entry name" value="LDL_receptor-like_sf"/>
</dbReference>
<evidence type="ECO:0000256" key="1">
    <source>
        <dbReference type="ARBA" id="ARBA00022729"/>
    </source>
</evidence>
<dbReference type="Pfam" id="PF13927">
    <property type="entry name" value="Ig_3"/>
    <property type="match status" value="1"/>
</dbReference>
<dbReference type="EnsemblMetazoa" id="ADAC009330-RA">
    <property type="protein sequence ID" value="ADAC009330-PA"/>
    <property type="gene ID" value="ADAC009330"/>
</dbReference>
<reference evidence="9" key="2">
    <citation type="submission" date="2010-05" db="EMBL/GenBank/DDBJ databases">
        <authorList>
            <person name="Almeida L.G."/>
            <person name="Nicolas M.F."/>
            <person name="Souza R.C."/>
            <person name="Vasconcelos A.T.R."/>
        </authorList>
    </citation>
    <scope>NUCLEOTIDE SEQUENCE</scope>
</reference>
<accession>W5J3W6</accession>
<feature type="chain" id="PRO_5010154866" description="Ig-like domain-containing protein" evidence="6">
    <location>
        <begin position="19"/>
        <end position="452"/>
    </location>
</feature>
<evidence type="ECO:0000313" key="11">
    <source>
        <dbReference type="Proteomes" id="UP000000673"/>
    </source>
</evidence>
<dbReference type="SUPFAM" id="SSF48726">
    <property type="entry name" value="Immunoglobulin"/>
    <property type="match status" value="1"/>
</dbReference>
<gene>
    <name evidence="9" type="ORF">AND_009330</name>
</gene>
<dbReference type="SMART" id="SM00281">
    <property type="entry name" value="LamB"/>
    <property type="match status" value="1"/>
</dbReference>
<dbReference type="Gene3D" id="4.10.400.10">
    <property type="entry name" value="Low-density Lipoprotein Receptor"/>
    <property type="match status" value="1"/>
</dbReference>
<protein>
    <recommendedName>
        <fullName evidence="12">Ig-like domain-containing protein</fullName>
    </recommendedName>
</protein>
<keyword evidence="4" id="KW-0325">Glycoprotein</keyword>
<evidence type="ECO:0000313" key="10">
    <source>
        <dbReference type="EnsemblMetazoa" id="ADAC009330-PA"/>
    </source>
</evidence>
<reference evidence="10" key="4">
    <citation type="submission" date="2015-06" db="UniProtKB">
        <authorList>
            <consortium name="EnsemblMetazoa"/>
        </authorList>
    </citation>
    <scope>IDENTIFICATION</scope>
</reference>
<dbReference type="InterPro" id="IPR036179">
    <property type="entry name" value="Ig-like_dom_sf"/>
</dbReference>
<dbReference type="Proteomes" id="UP000000673">
    <property type="component" value="Unassembled WGS sequence"/>
</dbReference>
<dbReference type="InterPro" id="IPR002172">
    <property type="entry name" value="LDrepeatLR_classA_rpt"/>
</dbReference>
<keyword evidence="11" id="KW-1185">Reference proteome</keyword>
<dbReference type="CDD" id="cd00112">
    <property type="entry name" value="LDLa"/>
    <property type="match status" value="1"/>
</dbReference>
<feature type="disulfide bond" evidence="5">
    <location>
        <begin position="44"/>
        <end position="59"/>
    </location>
</feature>
<sequence length="452" mass="50235">MVPLLVVHFTLLVIVANAVDRTPLRYVPFRCRGDGISVSITFRCDGFAHCRDGSDEEGCQGPTLVQPSPPSTITVSEGQWMNLTCRGTGVPAPRVFWKLNGNELLDPVCDWVSELDGTGRLACRMRVIDAGNYSCHLRNPLGTLDVQPVTVATVVGRGRCSRSGEFAPRDSTAPCLRCFCSGVSDLCQVADLYRWNYTMALNDWKMRFATWNGSGQVEKVENCSSFPTTVPLYYDLPHRFIEYQAQSYGGYVQYELDTSDPQKSFAPELVLMGYNRTLLYTGSATEGPVKIQLMEHNFRHLNGSAIDRTTLMTVLAYIDRFLIRMTPTGGRYVASSGMLVMDSASSFSRGLGKTVFVEECRCPAGFRGPSCERCDFGHDRTFSLGPPMGVCMPWWWHRERETHSAVAMIRGLAVDLDRSRYTLYRAIADKASLAGSGIVKRTFHATPRSLAV</sequence>
<comment type="caution">
    <text evidence="5">Lacks conserved residue(s) required for the propagation of feature annotation.</text>
</comment>
<keyword evidence="3 5" id="KW-1015">Disulfide bond</keyword>
<dbReference type="Pfam" id="PF00052">
    <property type="entry name" value="Laminin_B"/>
    <property type="match status" value="1"/>
</dbReference>
<evidence type="ECO:0000259" key="7">
    <source>
        <dbReference type="PROSITE" id="PS50835"/>
    </source>
</evidence>
<dbReference type="VEuPathDB" id="VectorBase:ADAR2_003483"/>
<dbReference type="Gene3D" id="2.60.40.10">
    <property type="entry name" value="Immunoglobulins"/>
    <property type="match status" value="1"/>
</dbReference>
<feature type="domain" description="Laminin IV type A" evidence="8">
    <location>
        <begin position="190"/>
        <end position="359"/>
    </location>
</feature>
<organism evidence="9">
    <name type="scientific">Anopheles darlingi</name>
    <name type="common">Mosquito</name>
    <dbReference type="NCBI Taxonomy" id="43151"/>
    <lineage>
        <taxon>Eukaryota</taxon>
        <taxon>Metazoa</taxon>
        <taxon>Ecdysozoa</taxon>
        <taxon>Arthropoda</taxon>
        <taxon>Hexapoda</taxon>
        <taxon>Insecta</taxon>
        <taxon>Pterygota</taxon>
        <taxon>Neoptera</taxon>
        <taxon>Endopterygota</taxon>
        <taxon>Diptera</taxon>
        <taxon>Nematocera</taxon>
        <taxon>Culicoidea</taxon>
        <taxon>Culicidae</taxon>
        <taxon>Anophelinae</taxon>
        <taxon>Anopheles</taxon>
    </lineage>
</organism>
<reference evidence="9 11" key="1">
    <citation type="journal article" date="2010" name="BMC Genomics">
        <title>Combination of measures distinguishes pre-miRNAs from other stem-loops in the genome of the newly sequenced Anopheles darlingi.</title>
        <authorList>
            <person name="Mendes N.D."/>
            <person name="Freitas A.T."/>
            <person name="Vasconcelos A.T."/>
            <person name="Sagot M.F."/>
        </authorList>
    </citation>
    <scope>NUCLEOTIDE SEQUENCE</scope>
</reference>
<dbReference type="VEuPathDB" id="VectorBase:ADAC009330"/>
<evidence type="ECO:0000256" key="5">
    <source>
        <dbReference type="PROSITE-ProRule" id="PRU00124"/>
    </source>
</evidence>
<dbReference type="Pfam" id="PF00057">
    <property type="entry name" value="Ldl_recept_a"/>
    <property type="match status" value="1"/>
</dbReference>
<feature type="domain" description="Ig-like" evidence="7">
    <location>
        <begin position="62"/>
        <end position="152"/>
    </location>
</feature>
<evidence type="ECO:0000313" key="9">
    <source>
        <dbReference type="EMBL" id="ETN59072.1"/>
    </source>
</evidence>
<dbReference type="EMBL" id="ADMH02002103">
    <property type="protein sequence ID" value="ETN59072.1"/>
    <property type="molecule type" value="Genomic_DNA"/>
</dbReference>
<keyword evidence="1 6" id="KW-0732">Signal</keyword>
<dbReference type="eggNOG" id="KOG3509">
    <property type="taxonomic scope" value="Eukaryota"/>
</dbReference>
<dbReference type="InterPro" id="IPR000034">
    <property type="entry name" value="Laminin_IV"/>
</dbReference>
<dbReference type="STRING" id="43151.W5J3W6"/>
<evidence type="ECO:0000256" key="4">
    <source>
        <dbReference type="ARBA" id="ARBA00023180"/>
    </source>
</evidence>
<dbReference type="PROSITE" id="PS50835">
    <property type="entry name" value="IG_LIKE"/>
    <property type="match status" value="1"/>
</dbReference>